<reference evidence="2 3" key="1">
    <citation type="submission" date="2020-04" db="EMBL/GenBank/DDBJ databases">
        <authorList>
            <person name="Klaysubun C."/>
            <person name="Duangmal K."/>
            <person name="Lipun K."/>
        </authorList>
    </citation>
    <scope>NUCLEOTIDE SEQUENCE [LARGE SCALE GENOMIC DNA]</scope>
    <source>
        <strain evidence="2 3">JCM 11839</strain>
    </source>
</reference>
<name>A0ABX1RFX7_9PSEU</name>
<dbReference type="Pfam" id="PF14534">
    <property type="entry name" value="DUF4440"/>
    <property type="match status" value="1"/>
</dbReference>
<dbReference type="Gene3D" id="3.10.450.50">
    <property type="match status" value="1"/>
</dbReference>
<evidence type="ECO:0000313" key="2">
    <source>
        <dbReference type="EMBL" id="NMH78005.1"/>
    </source>
</evidence>
<dbReference type="InterPro" id="IPR032710">
    <property type="entry name" value="NTF2-like_dom_sf"/>
</dbReference>
<sequence>MRTHEEGGPADLEERGWQALATEGAGAEFYREVLDDTVMMLLPGGLVLDGRAAIIEAMSGPPWSTYRIERLTEHHPTTDTGLVTYEVVARRGHGPEYAALIGSLYVRRPSGWRLTFHQQTPGRARAGDH</sequence>
<evidence type="ECO:0000259" key="1">
    <source>
        <dbReference type="Pfam" id="PF14534"/>
    </source>
</evidence>
<accession>A0ABX1RFX7</accession>
<dbReference type="Proteomes" id="UP001296706">
    <property type="component" value="Unassembled WGS sequence"/>
</dbReference>
<feature type="domain" description="DUF4440" evidence="1">
    <location>
        <begin position="11"/>
        <end position="114"/>
    </location>
</feature>
<protein>
    <submittedName>
        <fullName evidence="2">Nuclear transport factor 2 family protein</fullName>
    </submittedName>
</protein>
<evidence type="ECO:0000313" key="3">
    <source>
        <dbReference type="Proteomes" id="UP001296706"/>
    </source>
</evidence>
<gene>
    <name evidence="2" type="ORF">HF577_13045</name>
</gene>
<dbReference type="RefSeq" id="WP_169396080.1">
    <property type="nucleotide sequence ID" value="NZ_BAAAJH010000018.1"/>
</dbReference>
<comment type="caution">
    <text evidence="2">The sequence shown here is derived from an EMBL/GenBank/DDBJ whole genome shotgun (WGS) entry which is preliminary data.</text>
</comment>
<organism evidence="2 3">
    <name type="scientific">Pseudonocardia xinjiangensis</name>
    <dbReference type="NCBI Taxonomy" id="75289"/>
    <lineage>
        <taxon>Bacteria</taxon>
        <taxon>Bacillati</taxon>
        <taxon>Actinomycetota</taxon>
        <taxon>Actinomycetes</taxon>
        <taxon>Pseudonocardiales</taxon>
        <taxon>Pseudonocardiaceae</taxon>
        <taxon>Pseudonocardia</taxon>
    </lineage>
</organism>
<dbReference type="InterPro" id="IPR027843">
    <property type="entry name" value="DUF4440"/>
</dbReference>
<dbReference type="EMBL" id="JAAXKY010000034">
    <property type="protein sequence ID" value="NMH78005.1"/>
    <property type="molecule type" value="Genomic_DNA"/>
</dbReference>
<dbReference type="SUPFAM" id="SSF54427">
    <property type="entry name" value="NTF2-like"/>
    <property type="match status" value="1"/>
</dbReference>
<proteinExistence type="predicted"/>
<keyword evidence="3" id="KW-1185">Reference proteome</keyword>